<evidence type="ECO:0000256" key="6">
    <source>
        <dbReference type="ARBA" id="ARBA00023242"/>
    </source>
</evidence>
<name>A0AAU9LBP8_9STRA</name>
<keyword evidence="6" id="KW-0539">Nucleus</keyword>
<dbReference type="EMBL" id="CAKKTJ010000332">
    <property type="protein sequence ID" value="CAH0482144.1"/>
    <property type="molecule type" value="Genomic_DNA"/>
</dbReference>
<dbReference type="PANTHER" id="PTHR46373:SF2">
    <property type="entry name" value="RWP-RK DOMAIN-CONTAINING PROTEIN"/>
    <property type="match status" value="1"/>
</dbReference>
<evidence type="ECO:0000256" key="2">
    <source>
        <dbReference type="ARBA" id="ARBA00023015"/>
    </source>
</evidence>
<dbReference type="PROSITE" id="PS51519">
    <property type="entry name" value="RWP_RK"/>
    <property type="match status" value="1"/>
</dbReference>
<keyword evidence="11" id="KW-1185">Reference proteome</keyword>
<dbReference type="InterPro" id="IPR044607">
    <property type="entry name" value="RKD-like"/>
</dbReference>
<dbReference type="EMBL" id="CAKLCB010000229">
    <property type="protein sequence ID" value="CAH0517231.1"/>
    <property type="molecule type" value="Genomic_DNA"/>
</dbReference>
<evidence type="ECO:0000256" key="7">
    <source>
        <dbReference type="SAM" id="MobiDB-lite"/>
    </source>
</evidence>
<feature type="region of interest" description="Disordered" evidence="7">
    <location>
        <begin position="143"/>
        <end position="170"/>
    </location>
</feature>
<dbReference type="Proteomes" id="UP001158986">
    <property type="component" value="Unassembled WGS sequence"/>
</dbReference>
<evidence type="ECO:0000256" key="1">
    <source>
        <dbReference type="ARBA" id="ARBA00004049"/>
    </source>
</evidence>
<dbReference type="PANTHER" id="PTHR46373">
    <property type="entry name" value="PROTEIN RKD4"/>
    <property type="match status" value="1"/>
</dbReference>
<protein>
    <recommendedName>
        <fullName evidence="8">RWP-RK domain-containing protein</fullName>
    </recommendedName>
</protein>
<organism evidence="9 12">
    <name type="scientific">Peronospora belbahrii</name>
    <dbReference type="NCBI Taxonomy" id="622444"/>
    <lineage>
        <taxon>Eukaryota</taxon>
        <taxon>Sar</taxon>
        <taxon>Stramenopiles</taxon>
        <taxon>Oomycota</taxon>
        <taxon>Peronosporomycetes</taxon>
        <taxon>Peronosporales</taxon>
        <taxon>Peronosporaceae</taxon>
        <taxon>Peronospora</taxon>
    </lineage>
</organism>
<gene>
    <name evidence="10" type="ORF">PBS001_LOCUS3857</name>
    <name evidence="9" type="ORF">PBS003_LOCUS8740</name>
</gene>
<feature type="domain" description="RWP-RK" evidence="8">
    <location>
        <begin position="18"/>
        <end position="102"/>
    </location>
</feature>
<dbReference type="Pfam" id="PF02042">
    <property type="entry name" value="RWP-RK"/>
    <property type="match status" value="1"/>
</dbReference>
<evidence type="ECO:0000313" key="11">
    <source>
        <dbReference type="Proteomes" id="UP001158986"/>
    </source>
</evidence>
<keyword evidence="5" id="KW-0804">Transcription</keyword>
<proteinExistence type="predicted"/>
<evidence type="ECO:0000256" key="4">
    <source>
        <dbReference type="ARBA" id="ARBA00023125"/>
    </source>
</evidence>
<evidence type="ECO:0000313" key="9">
    <source>
        <dbReference type="EMBL" id="CAH0482144.1"/>
    </source>
</evidence>
<reference evidence="9 11" key="1">
    <citation type="submission" date="2021-11" db="EMBL/GenBank/DDBJ databases">
        <authorList>
            <person name="Islam A."/>
            <person name="Islam S."/>
            <person name="Flora M.S."/>
            <person name="Rahman M."/>
            <person name="Ziaur R.M."/>
            <person name="Epstein J.H."/>
            <person name="Hassan M."/>
            <person name="Klassen M."/>
            <person name="Woodard K."/>
            <person name="Webb A."/>
            <person name="Webby R.J."/>
            <person name="El Zowalaty M.E."/>
        </authorList>
    </citation>
    <scope>NUCLEOTIDE SEQUENCE</scope>
    <source>
        <strain evidence="10">Pbs1</strain>
        <strain evidence="9">Pbs3</strain>
    </source>
</reference>
<comment type="function">
    <text evidence="1">Putative transcription factor.</text>
</comment>
<keyword evidence="3" id="KW-0175">Coiled coil</keyword>
<evidence type="ECO:0000256" key="5">
    <source>
        <dbReference type="ARBA" id="ARBA00023163"/>
    </source>
</evidence>
<feature type="compositionally biased region" description="Acidic residues" evidence="7">
    <location>
        <begin position="143"/>
        <end position="156"/>
    </location>
</feature>
<dbReference type="GO" id="GO:0003677">
    <property type="term" value="F:DNA binding"/>
    <property type="evidence" value="ECO:0007669"/>
    <property type="project" value="UniProtKB-KW"/>
</dbReference>
<sequence length="326" mass="36821">MKNIQHATGLRNHQGYGARTLKVRRSALLSMSPACNFQAFSLYFHLPLKVAAEKFGVRATAFKKRCRAIGIRHWPYRKVRSLKRSLQELHQCKHKAPLNDKQKAQFDTFKHQLDKLMAPETYGLDPLGYLRPYQHQQLLLTSDDDEEHTESDEDGYDSLGSQSPSDTLIDDCTISPKDGDIKTLGGIVPVGSANLCTGRSPIMHLSPAHLSFFDNGSKHVLHNEACYLQEQYFSHDNGFVIPCEVDKATALVMKTSTPSLKKQTEHYPSIGFESIDLDFLPSETNARLLDDADEEFTTDVNQVDYSSERFFDDVFLQISPDYGCLV</sequence>
<evidence type="ECO:0000313" key="12">
    <source>
        <dbReference type="Proteomes" id="UP001160483"/>
    </source>
</evidence>
<dbReference type="InterPro" id="IPR003035">
    <property type="entry name" value="RWP-RK_dom"/>
</dbReference>
<evidence type="ECO:0000313" key="10">
    <source>
        <dbReference type="EMBL" id="CAH0517231.1"/>
    </source>
</evidence>
<keyword evidence="2" id="KW-0805">Transcription regulation</keyword>
<accession>A0AAU9LBP8</accession>
<evidence type="ECO:0000256" key="3">
    <source>
        <dbReference type="ARBA" id="ARBA00023054"/>
    </source>
</evidence>
<dbReference type="GO" id="GO:0003700">
    <property type="term" value="F:DNA-binding transcription factor activity"/>
    <property type="evidence" value="ECO:0007669"/>
    <property type="project" value="InterPro"/>
</dbReference>
<comment type="caution">
    <text evidence="9">The sequence shown here is derived from an EMBL/GenBank/DDBJ whole genome shotgun (WGS) entry which is preliminary data.</text>
</comment>
<keyword evidence="4" id="KW-0238">DNA-binding</keyword>
<evidence type="ECO:0000259" key="8">
    <source>
        <dbReference type="PROSITE" id="PS51519"/>
    </source>
</evidence>
<dbReference type="AlphaFoldDB" id="A0AAU9LBP8"/>
<dbReference type="Proteomes" id="UP001160483">
    <property type="component" value="Unassembled WGS sequence"/>
</dbReference>